<dbReference type="PANTHER" id="PTHR30217:SF10">
    <property type="entry name" value="23S RRNA 5-HYDROXYCYTIDINE C2501 SYNTHASE"/>
    <property type="match status" value="1"/>
</dbReference>
<evidence type="ECO:0000313" key="3">
    <source>
        <dbReference type="Proteomes" id="UP000187651"/>
    </source>
</evidence>
<organism evidence="2 3">
    <name type="scientific">Lachnospira pectinoschiza</name>
    <dbReference type="NCBI Taxonomy" id="28052"/>
    <lineage>
        <taxon>Bacteria</taxon>
        <taxon>Bacillati</taxon>
        <taxon>Bacillota</taxon>
        <taxon>Clostridia</taxon>
        <taxon>Lachnospirales</taxon>
        <taxon>Lachnospiraceae</taxon>
        <taxon>Lachnospira</taxon>
    </lineage>
</organism>
<dbReference type="EMBL" id="FNHZ01000002">
    <property type="protein sequence ID" value="SDM69412.1"/>
    <property type="molecule type" value="Genomic_DNA"/>
</dbReference>
<evidence type="ECO:0000259" key="1">
    <source>
        <dbReference type="Pfam" id="PF12392"/>
    </source>
</evidence>
<dbReference type="GO" id="GO:0006508">
    <property type="term" value="P:proteolysis"/>
    <property type="evidence" value="ECO:0007669"/>
    <property type="project" value="UniProtKB-KW"/>
</dbReference>
<reference evidence="3" key="1">
    <citation type="submission" date="2016-10" db="EMBL/GenBank/DDBJ databases">
        <authorList>
            <person name="Varghese N."/>
            <person name="Submissions S."/>
        </authorList>
    </citation>
    <scope>NUCLEOTIDE SEQUENCE [LARGE SCALE GENOMIC DNA]</scope>
    <source>
        <strain evidence="3">M83</strain>
    </source>
</reference>
<feature type="domain" description="Peptidase U32 collagenase" evidence="1">
    <location>
        <begin position="392"/>
        <end position="524"/>
    </location>
</feature>
<dbReference type="Proteomes" id="UP000187651">
    <property type="component" value="Unassembled WGS sequence"/>
</dbReference>
<dbReference type="InterPro" id="IPR001539">
    <property type="entry name" value="Peptidase_U32"/>
</dbReference>
<dbReference type="GO" id="GO:0008233">
    <property type="term" value="F:peptidase activity"/>
    <property type="evidence" value="ECO:0007669"/>
    <property type="project" value="UniProtKB-KW"/>
</dbReference>
<dbReference type="InterPro" id="IPR051454">
    <property type="entry name" value="RNA/ubiquinone_mod_enzymes"/>
</dbReference>
<sequence>MKNSNIILNNNAKAEVLAPAGSIDIAKAVINAGADAVYLGGDMFGARAYAGNLNPEEMLEIIEYAHRYGKKIYLTVNTLLKEQEITKSLIDYLIPYYEKGLDAVIVQDLGVFNLIHKNFPDMDIHASTQMTQTGPKGSKILQELGAKRVVTSREMSLEEIRTLHKEIPELEIESFVHGALCYCYSGQCLLSSFNGGRSGNRGRCAQPCRMPYEVDYNNEIINRKDERYILSPKDMCGLSILPDIIEAGVYSLKIEGRMKNVTYAAFVTSMYRKYLDIYFEKGRKGFKVEEKDINDLLDIYNRGMFTTGYYNASKGKDMLSLNRPNHMGTKGLKVISNQSGRVKFKALEEINPGDVFEIEEGASFTSGKALKANEELVVNLPKKYKLNPGRVVNRMNNAALKTLVQDNFVNNEPKLDLDLNIYVSVNENAVLTASLKNPNYGNSYYGKGEEERVSEYIDVSVTGDLVQEAKNAAIDEKSIKKALSQMGDSYFRLNNLDIYLNGNAFLPMGSIKKLRRELIEKLDYELINCKKRTFNGQNSLAFKTNSGKISKYGLSLYFTNFDLSKKIEDYSEISRVYLDFSSLYKISSKLKEEEELEEIKQEIEKIKAFGCDFYLSLPYIYKISHKNTFRKLVETAINLGVNAFLIRNLEELRTVDELIDELGLGVYENADARFKFVFDSNMYCFNKFAKEELEKIRVKNLKLSGFSAPLELNNRELADVLDPDFELQAVYRAPLMVSEQCPKKTFDKCNKKMENYTIRNGKNKDYQVKSVCPFCYMQMDSKMINLLDTKEIKELNYGHLRIQLEKEEDLLAIFDALEINEDNSERLDKMKKNIKLSKNLVRDKNEIVEYGHFYRGVE</sequence>
<dbReference type="PANTHER" id="PTHR30217">
    <property type="entry name" value="PEPTIDASE U32 FAMILY"/>
    <property type="match status" value="1"/>
</dbReference>
<dbReference type="Pfam" id="PF12392">
    <property type="entry name" value="DUF3656"/>
    <property type="match status" value="1"/>
</dbReference>
<protein>
    <submittedName>
        <fullName evidence="2">Putative protease</fullName>
    </submittedName>
</protein>
<proteinExistence type="predicted"/>
<dbReference type="AlphaFoldDB" id="A0A1G9VB37"/>
<dbReference type="Pfam" id="PF01136">
    <property type="entry name" value="Peptidase_U32"/>
    <property type="match status" value="1"/>
</dbReference>
<keyword evidence="2" id="KW-0378">Hydrolase</keyword>
<gene>
    <name evidence="2" type="ORF">SAMN05216544_0891</name>
</gene>
<dbReference type="PROSITE" id="PS01276">
    <property type="entry name" value="PEPTIDASE_U32"/>
    <property type="match status" value="1"/>
</dbReference>
<keyword evidence="3" id="KW-1185">Reference proteome</keyword>
<evidence type="ECO:0000313" key="2">
    <source>
        <dbReference type="EMBL" id="SDM69412.1"/>
    </source>
</evidence>
<name>A0A1G9VB37_9FIRM</name>
<dbReference type="RefSeq" id="WP_074521127.1">
    <property type="nucleotide sequence ID" value="NZ_FNHZ01000002.1"/>
</dbReference>
<accession>A0A1G9VB37</accession>
<keyword evidence="2" id="KW-0645">Protease</keyword>
<dbReference type="InterPro" id="IPR020988">
    <property type="entry name" value="Pept_U32_collagenase"/>
</dbReference>